<dbReference type="GO" id="GO:0005829">
    <property type="term" value="C:cytosol"/>
    <property type="evidence" value="ECO:0007669"/>
    <property type="project" value="UniProtKB-ARBA"/>
</dbReference>
<organism evidence="8 9">
    <name type="scientific">Hominenteromicrobium mulieris</name>
    <dbReference type="NCBI Taxonomy" id="2885357"/>
    <lineage>
        <taxon>Bacteria</taxon>
        <taxon>Bacillati</taxon>
        <taxon>Bacillota</taxon>
        <taxon>Clostridia</taxon>
        <taxon>Eubacteriales</taxon>
        <taxon>Oscillospiraceae</taxon>
        <taxon>Hominenteromicrobium</taxon>
    </lineage>
</organism>
<dbReference type="NCBIfam" id="TIGR00093">
    <property type="entry name" value="pseudouridine synthase"/>
    <property type="match status" value="1"/>
</dbReference>
<dbReference type="InterPro" id="IPR020103">
    <property type="entry name" value="PsdUridine_synth_cat_dom_sf"/>
</dbReference>
<dbReference type="FunFam" id="3.30.70.1560:FF:000001">
    <property type="entry name" value="Pseudouridine synthase"/>
    <property type="match status" value="1"/>
</dbReference>
<dbReference type="PROSITE" id="PS50889">
    <property type="entry name" value="S4"/>
    <property type="match status" value="1"/>
</dbReference>
<dbReference type="SMART" id="SM00363">
    <property type="entry name" value="S4"/>
    <property type="match status" value="1"/>
</dbReference>
<dbReference type="GO" id="GO:0003723">
    <property type="term" value="F:RNA binding"/>
    <property type="evidence" value="ECO:0007669"/>
    <property type="project" value="UniProtKB-KW"/>
</dbReference>
<dbReference type="AlphaFoldDB" id="A0AAE3AKF6"/>
<dbReference type="InterPro" id="IPR050343">
    <property type="entry name" value="RsuA_PseudoU_synthase"/>
</dbReference>
<dbReference type="Gene3D" id="3.10.290.10">
    <property type="entry name" value="RNA-binding S4 domain"/>
    <property type="match status" value="1"/>
</dbReference>
<keyword evidence="9" id="KW-1185">Reference proteome</keyword>
<dbReference type="InterPro" id="IPR018496">
    <property type="entry name" value="PsdUridine_synth_RsuA/RluB_CS"/>
</dbReference>
<evidence type="ECO:0000256" key="3">
    <source>
        <dbReference type="ARBA" id="ARBA00023235"/>
    </source>
</evidence>
<dbReference type="PANTHER" id="PTHR47683:SF2">
    <property type="entry name" value="RNA-BINDING S4 DOMAIN-CONTAINING PROTEIN"/>
    <property type="match status" value="1"/>
</dbReference>
<evidence type="ECO:0000259" key="7">
    <source>
        <dbReference type="SMART" id="SM00363"/>
    </source>
</evidence>
<dbReference type="SUPFAM" id="SSF55120">
    <property type="entry name" value="Pseudouridine synthase"/>
    <property type="match status" value="1"/>
</dbReference>
<keyword evidence="3 5" id="KW-0413">Isomerase</keyword>
<dbReference type="Pfam" id="PF00849">
    <property type="entry name" value="PseudoU_synth_2"/>
    <property type="match status" value="1"/>
</dbReference>
<evidence type="ECO:0000256" key="1">
    <source>
        <dbReference type="ARBA" id="ARBA00008348"/>
    </source>
</evidence>
<dbReference type="PROSITE" id="PS01149">
    <property type="entry name" value="PSI_RSU"/>
    <property type="match status" value="1"/>
</dbReference>
<dbReference type="Gene3D" id="3.30.70.1560">
    <property type="entry name" value="Alpha-L RNA-binding motif"/>
    <property type="match status" value="1"/>
</dbReference>
<dbReference type="InterPro" id="IPR036986">
    <property type="entry name" value="S4_RNA-bd_sf"/>
</dbReference>
<dbReference type="Proteomes" id="UP001199424">
    <property type="component" value="Unassembled WGS sequence"/>
</dbReference>
<dbReference type="CDD" id="cd02870">
    <property type="entry name" value="PseudoU_synth_RsuA_like"/>
    <property type="match status" value="1"/>
</dbReference>
<evidence type="ECO:0000256" key="6">
    <source>
        <dbReference type="SAM" id="MobiDB-lite"/>
    </source>
</evidence>
<name>A0AAE3AKF6_9FIRM</name>
<evidence type="ECO:0000313" key="9">
    <source>
        <dbReference type="Proteomes" id="UP001199424"/>
    </source>
</evidence>
<gene>
    <name evidence="8" type="ORF">LKD31_04000</name>
</gene>
<comment type="similarity">
    <text evidence="1 5">Belongs to the pseudouridine synthase RsuA family.</text>
</comment>
<dbReference type="Gene3D" id="3.30.70.580">
    <property type="entry name" value="Pseudouridine synthase I, catalytic domain, N-terminal subdomain"/>
    <property type="match status" value="1"/>
</dbReference>
<dbReference type="InterPro" id="IPR002942">
    <property type="entry name" value="S4_RNA-bd"/>
</dbReference>
<accession>A0AAE3AKF6</accession>
<dbReference type="InterPro" id="IPR020094">
    <property type="entry name" value="TruA/RsuA/RluB/E/F_N"/>
</dbReference>
<dbReference type="RefSeq" id="WP_308448728.1">
    <property type="nucleotide sequence ID" value="NZ_JAJEQC010000003.1"/>
</dbReference>
<evidence type="ECO:0000313" key="8">
    <source>
        <dbReference type="EMBL" id="MCC2136178.1"/>
    </source>
</evidence>
<dbReference type="CDD" id="cd00165">
    <property type="entry name" value="S4"/>
    <property type="match status" value="1"/>
</dbReference>
<dbReference type="PANTHER" id="PTHR47683">
    <property type="entry name" value="PSEUDOURIDINE SYNTHASE FAMILY PROTEIN-RELATED"/>
    <property type="match status" value="1"/>
</dbReference>
<dbReference type="InterPro" id="IPR042092">
    <property type="entry name" value="PsdUridine_s_RsuA/RluB/E/F_cat"/>
</dbReference>
<dbReference type="SUPFAM" id="SSF55174">
    <property type="entry name" value="Alpha-L RNA-binding motif"/>
    <property type="match status" value="1"/>
</dbReference>
<dbReference type="EC" id="5.4.99.-" evidence="5"/>
<dbReference type="GO" id="GO:0000455">
    <property type="term" value="P:enzyme-directed rRNA pseudouridine synthesis"/>
    <property type="evidence" value="ECO:0007669"/>
    <property type="project" value="UniProtKB-ARBA"/>
</dbReference>
<dbReference type="InterPro" id="IPR000748">
    <property type="entry name" value="PsdUridine_synth_RsuA/RluB/E/F"/>
</dbReference>
<keyword evidence="2 4" id="KW-0694">RNA-binding</keyword>
<feature type="compositionally biased region" description="Basic residues" evidence="6">
    <location>
        <begin position="265"/>
        <end position="280"/>
    </location>
</feature>
<evidence type="ECO:0000256" key="4">
    <source>
        <dbReference type="PROSITE-ProRule" id="PRU00182"/>
    </source>
</evidence>
<dbReference type="GO" id="GO:0120159">
    <property type="term" value="F:rRNA pseudouridine synthase activity"/>
    <property type="evidence" value="ECO:0007669"/>
    <property type="project" value="UniProtKB-ARBA"/>
</dbReference>
<dbReference type="InterPro" id="IPR006145">
    <property type="entry name" value="PsdUridine_synth_RsuA/RluA"/>
</dbReference>
<proteinExistence type="inferred from homology"/>
<feature type="region of interest" description="Disordered" evidence="6">
    <location>
        <begin position="237"/>
        <end position="280"/>
    </location>
</feature>
<evidence type="ECO:0000256" key="5">
    <source>
        <dbReference type="RuleBase" id="RU003887"/>
    </source>
</evidence>
<feature type="domain" description="RNA-binding S4" evidence="7">
    <location>
        <begin position="5"/>
        <end position="60"/>
    </location>
</feature>
<dbReference type="EMBL" id="JAJEQC010000003">
    <property type="protein sequence ID" value="MCC2136178.1"/>
    <property type="molecule type" value="Genomic_DNA"/>
</dbReference>
<dbReference type="Pfam" id="PF01479">
    <property type="entry name" value="S4"/>
    <property type="match status" value="1"/>
</dbReference>
<dbReference type="FunFam" id="3.10.290.10:FF:000003">
    <property type="entry name" value="Pseudouridine synthase"/>
    <property type="match status" value="1"/>
</dbReference>
<comment type="caution">
    <text evidence="8">The sequence shown here is derived from an EMBL/GenBank/DDBJ whole genome shotgun (WGS) entry which is preliminary data.</text>
</comment>
<evidence type="ECO:0000256" key="2">
    <source>
        <dbReference type="ARBA" id="ARBA00022884"/>
    </source>
</evidence>
<reference evidence="8" key="1">
    <citation type="submission" date="2021-10" db="EMBL/GenBank/DDBJ databases">
        <title>Anaerobic single-cell dispensing facilitates the cultivation of human gut bacteria.</title>
        <authorList>
            <person name="Afrizal A."/>
        </authorList>
    </citation>
    <scope>NUCLEOTIDE SEQUENCE</scope>
    <source>
        <strain evidence="8">CLA-AA-H250</strain>
    </source>
</reference>
<protein>
    <recommendedName>
        <fullName evidence="5">Pseudouridine synthase</fullName>
        <ecNumber evidence="5">5.4.99.-</ecNumber>
    </recommendedName>
</protein>
<sequence length="280" mass="31251">MAKDTRLQKMLAECGIASRRKAEEMIAAGRVAVNGVRAQIGDKVDVKKDKVTVDGQRVQTVDEKMYIMVHKPRGYLTSMSDDRGRKCVSELVEELPVRLFPIGRLDKDSEGLLLMTNDGDFANLIAHPSTHVPKVYRVTVRPGVTEEQLTRLAVGVEIDGRMTAPASVRVLEQQPGRVVLEFVLHEGRNRQIRNMCEAVGLEVARLKRTAIGAVKLGMLPQGRFRDLTPDEVRRLRAAAQKKGNAQNTQREEEKQNAANRTNGGKNRRSRPAGKNRGRTR</sequence>